<evidence type="ECO:0000313" key="2">
    <source>
        <dbReference type="Proteomes" id="UP000019156"/>
    </source>
</evidence>
<gene>
    <name evidence="1" type="primary">5.5-5.7</name>
</gene>
<evidence type="ECO:0000313" key="1">
    <source>
        <dbReference type="EMBL" id="CDM21555.1"/>
    </source>
</evidence>
<dbReference type="EMBL" id="HG818823">
    <property type="protein sequence ID" value="CDM21555.1"/>
    <property type="molecule type" value="Genomic_DNA"/>
</dbReference>
<dbReference type="KEGG" id="vg:18500417"/>
<dbReference type="OrthoDB" id="19025at10239"/>
<accession>W6PPH2</accession>
<dbReference type="Proteomes" id="UP000019156">
    <property type="component" value="Segment"/>
</dbReference>
<dbReference type="RefSeq" id="YP_009007161.1">
    <property type="nucleotide sequence ID" value="NC_023576.1"/>
</dbReference>
<sequence length="163" mass="17925">MAITKRIRVSFDLKMVFSSKEEETMCRQLAEMTKAYAEGEKLDGLQLALVKTAIESGPESALEIALKKTIKEELVDAFGDDHFGVSNLRFEAKQMSEYLRVLAALKSCPKTFQSNYVRNNAALVAEAASRGHLSCLSMDGRNNGAWEITAAGTKFLNEHGGCL</sequence>
<proteinExistence type="predicted"/>
<dbReference type="GeneID" id="18500417"/>
<organism evidence="1 2">
    <name type="scientific">Citrobacter phage CR44b</name>
    <dbReference type="NCBI Taxonomy" id="1455075"/>
    <lineage>
        <taxon>Viruses</taxon>
        <taxon>Duplodnaviria</taxon>
        <taxon>Heunggongvirae</taxon>
        <taxon>Uroviricota</taxon>
        <taxon>Caudoviricetes</taxon>
        <taxon>Autographivirales</taxon>
        <taxon>Autotranscriptaviridae</taxon>
        <taxon>Studiervirinae</taxon>
        <taxon>Kayfunavirus</taxon>
        <taxon>Kayfunavirus CR44b</taxon>
    </lineage>
</organism>
<reference evidence="1 2" key="1">
    <citation type="journal article" date="2014" name="Genome Announc.">
        <title>Complete Genome Sequences of Two Citrobacter rodentium Bacteriophages, CR8 and CR44b.</title>
        <authorList>
            <person name="Toribio A.L."/>
            <person name="Pickard D."/>
            <person name="Cerdeno-Tarraga A.M."/>
            <person name="Petty N.K."/>
            <person name="Thomson N."/>
            <person name="Salmond G."/>
            <person name="Dougan G."/>
        </authorList>
    </citation>
    <scope>NUCLEOTIDE SEQUENCE [LARGE SCALE GENOMIC DNA]</scope>
</reference>
<name>W6PPH2_9CAUD</name>
<protein>
    <submittedName>
        <fullName evidence="1">Conserved hypothetical phage protein</fullName>
    </submittedName>
</protein>
<keyword evidence="2" id="KW-1185">Reference proteome</keyword>